<sequence>MNVTKEYASNLSDEQWRLIEKLIQRRKSGAASRSTGEKS</sequence>
<protein>
    <submittedName>
        <fullName evidence="1">Uncharacterized protein</fullName>
    </submittedName>
</protein>
<keyword evidence="2" id="KW-1185">Reference proteome</keyword>
<proteinExistence type="predicted"/>
<organism evidence="1 2">
    <name type="scientific">Crateriforma conspicua</name>
    <dbReference type="NCBI Taxonomy" id="2527996"/>
    <lineage>
        <taxon>Bacteria</taxon>
        <taxon>Pseudomonadati</taxon>
        <taxon>Planctomycetota</taxon>
        <taxon>Planctomycetia</taxon>
        <taxon>Planctomycetales</taxon>
        <taxon>Planctomycetaceae</taxon>
        <taxon>Crateriforma</taxon>
    </lineage>
</organism>
<comment type="caution">
    <text evidence="1">The sequence shown here is derived from an EMBL/GenBank/DDBJ whole genome shotgun (WGS) entry which is preliminary data.</text>
</comment>
<accession>A0A5C5XRT4</accession>
<evidence type="ECO:0000313" key="1">
    <source>
        <dbReference type="EMBL" id="TWT65560.1"/>
    </source>
</evidence>
<dbReference type="AlphaFoldDB" id="A0A5C5XRT4"/>
<evidence type="ECO:0000313" key="2">
    <source>
        <dbReference type="Proteomes" id="UP000317238"/>
    </source>
</evidence>
<dbReference type="Proteomes" id="UP000317238">
    <property type="component" value="Unassembled WGS sequence"/>
</dbReference>
<name>A0A5C5XRT4_9PLAN</name>
<reference evidence="1 2" key="1">
    <citation type="submission" date="2019-02" db="EMBL/GenBank/DDBJ databases">
        <title>Deep-cultivation of Planctomycetes and their phenomic and genomic characterization uncovers novel biology.</title>
        <authorList>
            <person name="Wiegand S."/>
            <person name="Jogler M."/>
            <person name="Boedeker C."/>
            <person name="Pinto D."/>
            <person name="Vollmers J."/>
            <person name="Rivas-Marin E."/>
            <person name="Kohn T."/>
            <person name="Peeters S.H."/>
            <person name="Heuer A."/>
            <person name="Rast P."/>
            <person name="Oberbeckmann S."/>
            <person name="Bunk B."/>
            <person name="Jeske O."/>
            <person name="Meyerdierks A."/>
            <person name="Storesund J.E."/>
            <person name="Kallscheuer N."/>
            <person name="Luecker S."/>
            <person name="Lage O.M."/>
            <person name="Pohl T."/>
            <person name="Merkel B.J."/>
            <person name="Hornburger P."/>
            <person name="Mueller R.-W."/>
            <person name="Bruemmer F."/>
            <person name="Labrenz M."/>
            <person name="Spormann A.M."/>
            <person name="Op Den Camp H."/>
            <person name="Overmann J."/>
            <person name="Amann R."/>
            <person name="Jetten M.S.M."/>
            <person name="Mascher T."/>
            <person name="Medema M.H."/>
            <person name="Devos D.P."/>
            <person name="Kaster A.-K."/>
            <person name="Ovreas L."/>
            <person name="Rohde M."/>
            <person name="Galperin M.Y."/>
            <person name="Jogler C."/>
        </authorList>
    </citation>
    <scope>NUCLEOTIDE SEQUENCE [LARGE SCALE GENOMIC DNA]</scope>
    <source>
        <strain evidence="1 2">Pan14r</strain>
    </source>
</reference>
<gene>
    <name evidence="1" type="ORF">Pan14r_51070</name>
</gene>
<dbReference type="EMBL" id="SJPL01000002">
    <property type="protein sequence ID" value="TWT65560.1"/>
    <property type="molecule type" value="Genomic_DNA"/>
</dbReference>